<evidence type="ECO:0000256" key="8">
    <source>
        <dbReference type="ARBA" id="ARBA00022927"/>
    </source>
</evidence>
<evidence type="ECO:0000256" key="3">
    <source>
        <dbReference type="ARBA" id="ARBA00014919"/>
    </source>
</evidence>
<keyword evidence="15" id="KW-0969">Cilium</keyword>
<keyword evidence="7" id="KW-1005">Bacterial flagellum biogenesis</keyword>
<sequence length="374" mass="42440">MKMKKYVEPSMPAAMKKVRADFGEDAVIVNSKVVYSKGFLGLFKKKSIEVVAGLDRAEVRESAPLLAPTQVDPIFDNHIQTEQNSEEIKKEIAHLKVLMQSMQRYSVGSKYPDELLPLIEQLEQQELNQELVTLIGDELFAVMKSNKEDLSQEELLNQAKKSFIAKMEQLPFGGISYEKKYINVLGPTGVGKTTTIAKMAARAVLEKKQKIGFITTDTYRIGAIEQLKTYANLLQAPVEIVYNKQDYEQALAKFEHLDLIFIDTAGRNYKEVKYVEDVKALIDFDKNMESFLVLSMTSKERDMEAIIQQFLAFPIAKLIFTKLDETNSIGSMINLMVKYNKGLAYYTTGQEVPEDIEEASFESVVELFFQGDKK</sequence>
<keyword evidence="15" id="KW-0966">Cell projection</keyword>
<feature type="domain" description="SRP54-type proteins GTP-binding" evidence="14">
    <location>
        <begin position="179"/>
        <end position="370"/>
    </location>
</feature>
<keyword evidence="11" id="KW-1006">Bacterial flagellum protein export</keyword>
<dbReference type="InterPro" id="IPR000897">
    <property type="entry name" value="SRP54_GTPase_dom"/>
</dbReference>
<keyword evidence="15" id="KW-0282">Flagellum</keyword>
<dbReference type="Pfam" id="PF00448">
    <property type="entry name" value="SRP54"/>
    <property type="match status" value="1"/>
</dbReference>
<evidence type="ECO:0000256" key="10">
    <source>
        <dbReference type="ARBA" id="ARBA00023136"/>
    </source>
</evidence>
<dbReference type="Gene3D" id="3.40.50.300">
    <property type="entry name" value="P-loop containing nucleotide triphosphate hydrolases"/>
    <property type="match status" value="1"/>
</dbReference>
<evidence type="ECO:0000313" key="15">
    <source>
        <dbReference type="EMBL" id="MBK3494372.1"/>
    </source>
</evidence>
<evidence type="ECO:0000256" key="12">
    <source>
        <dbReference type="ARBA" id="ARBA00025337"/>
    </source>
</evidence>
<dbReference type="InterPro" id="IPR020006">
    <property type="entry name" value="FlhF"/>
</dbReference>
<comment type="function">
    <text evidence="12">Necessary for flagellar biosynthesis. May be involved in translocation of the flagellum.</text>
</comment>
<evidence type="ECO:0000256" key="13">
    <source>
        <dbReference type="NCBIfam" id="TIGR03499"/>
    </source>
</evidence>
<evidence type="ECO:0000256" key="9">
    <source>
        <dbReference type="ARBA" id="ARBA00023134"/>
    </source>
</evidence>
<protein>
    <recommendedName>
        <fullName evidence="3 13">Flagellar biosynthesis protein FlhF</fullName>
    </recommendedName>
</protein>
<gene>
    <name evidence="15" type="primary">flhF</name>
    <name evidence="15" type="ORF">JFL43_05765</name>
</gene>
<keyword evidence="6" id="KW-0547">Nucleotide-binding</keyword>
<dbReference type="PANTHER" id="PTHR43134:SF3">
    <property type="entry name" value="FLAGELLAR BIOSYNTHESIS PROTEIN FLHF"/>
    <property type="match status" value="1"/>
</dbReference>
<dbReference type="InterPro" id="IPR027417">
    <property type="entry name" value="P-loop_NTPase"/>
</dbReference>
<comment type="caution">
    <text evidence="15">The sequence shown here is derived from an EMBL/GenBank/DDBJ whole genome shotgun (WGS) entry which is preliminary data.</text>
</comment>
<organism evidence="15 16">
    <name type="scientific">Viridibacillus soli</name>
    <dbReference type="NCBI Taxonomy" id="2798301"/>
    <lineage>
        <taxon>Bacteria</taxon>
        <taxon>Bacillati</taxon>
        <taxon>Bacillota</taxon>
        <taxon>Bacilli</taxon>
        <taxon>Bacillales</taxon>
        <taxon>Caryophanaceae</taxon>
        <taxon>Viridibacillus</taxon>
    </lineage>
</organism>
<dbReference type="PANTHER" id="PTHR43134">
    <property type="entry name" value="SIGNAL RECOGNITION PARTICLE RECEPTOR SUBUNIT ALPHA"/>
    <property type="match status" value="1"/>
</dbReference>
<keyword evidence="9" id="KW-0342">GTP-binding</keyword>
<reference evidence="15 16" key="1">
    <citation type="submission" date="2020-12" db="EMBL/GenBank/DDBJ databases">
        <title>YIM B01967 draft genome.</title>
        <authorList>
            <person name="Yan X."/>
        </authorList>
    </citation>
    <scope>NUCLEOTIDE SEQUENCE [LARGE SCALE GENOMIC DNA]</scope>
    <source>
        <strain evidence="15 16">YIM B01967</strain>
    </source>
</reference>
<keyword evidence="5" id="KW-1003">Cell membrane</keyword>
<dbReference type="Gene3D" id="1.20.120.1380">
    <property type="entry name" value="Flagellar FlhF biosynthesis protein, N domain"/>
    <property type="match status" value="1"/>
</dbReference>
<dbReference type="Proteomes" id="UP000618943">
    <property type="component" value="Unassembled WGS sequence"/>
</dbReference>
<evidence type="ECO:0000256" key="5">
    <source>
        <dbReference type="ARBA" id="ARBA00022475"/>
    </source>
</evidence>
<proteinExistence type="inferred from homology"/>
<dbReference type="NCBIfam" id="TIGR03499">
    <property type="entry name" value="FlhF"/>
    <property type="match status" value="1"/>
</dbReference>
<evidence type="ECO:0000256" key="4">
    <source>
        <dbReference type="ARBA" id="ARBA00022448"/>
    </source>
</evidence>
<keyword evidence="16" id="KW-1185">Reference proteome</keyword>
<dbReference type="SMART" id="SM00962">
    <property type="entry name" value="SRP54"/>
    <property type="match status" value="1"/>
</dbReference>
<comment type="similarity">
    <text evidence="2">Belongs to the GTP-binding SRP family.</text>
</comment>
<evidence type="ECO:0000256" key="2">
    <source>
        <dbReference type="ARBA" id="ARBA00008531"/>
    </source>
</evidence>
<evidence type="ECO:0000256" key="6">
    <source>
        <dbReference type="ARBA" id="ARBA00022741"/>
    </source>
</evidence>
<accession>A0ABS1H4P7</accession>
<keyword evidence="4" id="KW-0813">Transport</keyword>
<keyword evidence="10" id="KW-0472">Membrane</keyword>
<evidence type="ECO:0000256" key="11">
    <source>
        <dbReference type="ARBA" id="ARBA00023225"/>
    </source>
</evidence>
<evidence type="ECO:0000313" key="16">
    <source>
        <dbReference type="Proteomes" id="UP000618943"/>
    </source>
</evidence>
<dbReference type="RefSeq" id="WP_200748282.1">
    <property type="nucleotide sequence ID" value="NZ_JAEOAH010000005.1"/>
</dbReference>
<evidence type="ECO:0000256" key="7">
    <source>
        <dbReference type="ARBA" id="ARBA00022795"/>
    </source>
</evidence>
<evidence type="ECO:0000259" key="14">
    <source>
        <dbReference type="SMART" id="SM00962"/>
    </source>
</evidence>
<comment type="subcellular location">
    <subcellularLocation>
        <location evidence="1">Cell membrane</location>
        <topology evidence="1">Peripheral membrane protein</topology>
        <orientation evidence="1">Cytoplasmic side</orientation>
    </subcellularLocation>
</comment>
<dbReference type="SUPFAM" id="SSF52540">
    <property type="entry name" value="P-loop containing nucleoside triphosphate hydrolases"/>
    <property type="match status" value="1"/>
</dbReference>
<dbReference type="InterPro" id="IPR047040">
    <property type="entry name" value="FlhF__GTPase_dom"/>
</dbReference>
<name>A0ABS1H4P7_9BACL</name>
<dbReference type="EMBL" id="JAEOAH010000005">
    <property type="protein sequence ID" value="MBK3494372.1"/>
    <property type="molecule type" value="Genomic_DNA"/>
</dbReference>
<evidence type="ECO:0000256" key="1">
    <source>
        <dbReference type="ARBA" id="ARBA00004413"/>
    </source>
</evidence>
<keyword evidence="8" id="KW-0653">Protein transport</keyword>
<dbReference type="CDD" id="cd17873">
    <property type="entry name" value="FlhF"/>
    <property type="match status" value="1"/>
</dbReference>